<dbReference type="KEGG" id="salb:XNR_5898"/>
<dbReference type="EMBL" id="PKLK01000036">
    <property type="protein sequence ID" value="RZE31436.1"/>
    <property type="molecule type" value="Genomic_DNA"/>
</dbReference>
<protein>
    <submittedName>
        <fullName evidence="3">Uncharacterized protein</fullName>
    </submittedName>
</protein>
<organism evidence="3 7">
    <name type="scientific">Streptomyces albidoflavus</name>
    <dbReference type="NCBI Taxonomy" id="1886"/>
    <lineage>
        <taxon>Bacteria</taxon>
        <taxon>Bacillati</taxon>
        <taxon>Actinomycetota</taxon>
        <taxon>Actinomycetes</taxon>
        <taxon>Kitasatosporales</taxon>
        <taxon>Streptomycetaceae</taxon>
        <taxon>Streptomyces</taxon>
        <taxon>Streptomyces albidoflavus group</taxon>
    </lineage>
</organism>
<keyword evidence="8" id="KW-1185">Reference proteome</keyword>
<evidence type="ECO:0000313" key="4">
    <source>
        <dbReference type="EMBL" id="RZE31436.1"/>
    </source>
</evidence>
<reference evidence="6 7" key="1">
    <citation type="submission" date="2017-12" db="EMBL/GenBank/DDBJ databases">
        <title>Population genomics insights into the ecological differentiation and adaptive evolution in streptomycetes.</title>
        <authorList>
            <person name="Li Y."/>
            <person name="Huang Y."/>
        </authorList>
    </citation>
    <scope>NUCLEOTIDE SEQUENCE [LARGE SCALE GENOMIC DNA]</scope>
    <source>
        <strain evidence="4 6">FXJ.2339</strain>
        <strain evidence="3 7">NBRC 100770</strain>
    </source>
</reference>
<dbReference type="Proteomes" id="UP000292693">
    <property type="component" value="Unassembled WGS sequence"/>
</dbReference>
<evidence type="ECO:0000256" key="1">
    <source>
        <dbReference type="SAM" id="MobiDB-lite"/>
    </source>
</evidence>
<feature type="region of interest" description="Disordered" evidence="1">
    <location>
        <begin position="1"/>
        <end position="22"/>
    </location>
</feature>
<accession>A0A126YCI4</accession>
<dbReference type="Proteomes" id="UP001051844">
    <property type="component" value="Unassembled WGS sequence"/>
</dbReference>
<name>A0A2A2UKJ6_9ACTN</name>
<evidence type="ECO:0000313" key="8">
    <source>
        <dbReference type="Proteomes" id="UP000318052"/>
    </source>
</evidence>
<dbReference type="Proteomes" id="UP000318052">
    <property type="component" value="Unassembled WGS sequence"/>
</dbReference>
<evidence type="ECO:0000313" key="7">
    <source>
        <dbReference type="Proteomes" id="UP000292693"/>
    </source>
</evidence>
<reference evidence="2" key="4">
    <citation type="submission" date="2022-09" db="EMBL/GenBank/DDBJ databases">
        <title>Whole genome shotgun sequence of Streptomyces albidoflavus NBRC 12854.</title>
        <authorList>
            <person name="Komaki H."/>
            <person name="Tamura T."/>
        </authorList>
    </citation>
    <scope>NUCLEOTIDE SEQUENCE</scope>
    <source>
        <strain evidence="2">NBRC 12854</strain>
    </source>
</reference>
<evidence type="ECO:0000313" key="6">
    <source>
        <dbReference type="Proteomes" id="UP000292095"/>
    </source>
</evidence>
<dbReference type="EMBL" id="PKLL01000029">
    <property type="protein sequence ID" value="RZE15821.1"/>
    <property type="molecule type" value="Genomic_DNA"/>
</dbReference>
<accession>A0A2A2UKJ6</accession>
<dbReference type="AlphaFoldDB" id="A0A2A2UKJ6"/>
<reference evidence="8" key="2">
    <citation type="journal article" date="2019" name="Microbiol. Resour. Announc.">
        <title>Draft Genomic Sequences of Streptomyces misionensis and Streptomyces albidoflavus, bacteria applied for phytopathogen biocontrol.</title>
        <authorList>
            <person name="Pylro V."/>
            <person name="Dias A."/>
            <person name="Andreote F."/>
            <person name="Varani A."/>
            <person name="Andreote C."/>
            <person name="Bernardo E."/>
            <person name="Martins T."/>
        </authorList>
    </citation>
    <scope>NUCLEOTIDE SEQUENCE [LARGE SCALE GENOMIC DNA]</scope>
    <source>
        <strain evidence="8">77</strain>
    </source>
</reference>
<accession>D6B3V7</accession>
<dbReference type="RefSeq" id="WP_003946487.1">
    <property type="nucleotide sequence ID" value="NC_020990.1"/>
</dbReference>
<dbReference type="GeneID" id="97271731"/>
<accession>A0A0X3XFS4</accession>
<dbReference type="EMBL" id="VOGX01000034">
    <property type="protein sequence ID" value="TWV22741.1"/>
    <property type="molecule type" value="Genomic_DNA"/>
</dbReference>
<dbReference type="EMBL" id="BNDZ01000005">
    <property type="protein sequence ID" value="GHI50081.1"/>
    <property type="molecule type" value="Genomic_DNA"/>
</dbReference>
<sequence>MQIDDAATHLTDGAGESAGAHPVGAITLFTTGALGLRSRLLSASEGGASYSHELPWTTMTAPQ</sequence>
<reference evidence="5" key="3">
    <citation type="submission" date="2019-07" db="EMBL/GenBank/DDBJ databases">
        <authorList>
            <person name="Pylro V."/>
            <person name="Dias A."/>
            <person name="Andreote F."/>
            <person name="Varani A."/>
            <person name="Andreote C."/>
            <person name="Bernardo E."/>
            <person name="Martins T."/>
        </authorList>
    </citation>
    <scope>NUCLEOTIDE SEQUENCE</scope>
    <source>
        <strain evidence="5">77</strain>
    </source>
</reference>
<proteinExistence type="predicted"/>
<evidence type="ECO:0000313" key="3">
    <source>
        <dbReference type="EMBL" id="RZE15821.1"/>
    </source>
</evidence>
<evidence type="ECO:0000313" key="2">
    <source>
        <dbReference type="EMBL" id="GHI50081.1"/>
    </source>
</evidence>
<evidence type="ECO:0000313" key="5">
    <source>
        <dbReference type="EMBL" id="TWV22741.1"/>
    </source>
</evidence>
<dbReference type="Proteomes" id="UP000292095">
    <property type="component" value="Unassembled WGS sequence"/>
</dbReference>
<comment type="caution">
    <text evidence="3">The sequence shown here is derived from an EMBL/GenBank/DDBJ whole genome shotgun (WGS) entry which is preliminary data.</text>
</comment>
<gene>
    <name evidence="4" type="ORF">C0Q91_30775</name>
    <name evidence="3" type="ORF">C0Q92_30505</name>
    <name evidence="5" type="ORF">FRZ02_22530</name>
    <name evidence="2" type="ORF">ScoT_62550</name>
</gene>